<evidence type="ECO:0000313" key="1">
    <source>
        <dbReference type="EMBL" id="KVF94474.1"/>
    </source>
</evidence>
<name>A0A103MHM1_CYNCS</name>
<dbReference type="AlphaFoldDB" id="A0A103MHM1"/>
<gene>
    <name evidence="1" type="ORF">Ccrd_026612</name>
</gene>
<dbReference type="Proteomes" id="UP000243975">
    <property type="component" value="Unassembled WGS sequence"/>
</dbReference>
<dbReference type="Gramene" id="KVF94474">
    <property type="protein sequence ID" value="KVF94474"/>
    <property type="gene ID" value="Ccrd_026612"/>
</dbReference>
<keyword evidence="2" id="KW-1185">Reference proteome</keyword>
<evidence type="ECO:0000313" key="2">
    <source>
        <dbReference type="Proteomes" id="UP000243975"/>
    </source>
</evidence>
<accession>A0A103MHM1</accession>
<sequence>MRVSVLELTRKTLKSCTRRCI</sequence>
<proteinExistence type="predicted"/>
<organism evidence="1 2">
    <name type="scientific">Cynara cardunculus var. scolymus</name>
    <name type="common">Globe artichoke</name>
    <name type="synonym">Cynara scolymus</name>
    <dbReference type="NCBI Taxonomy" id="59895"/>
    <lineage>
        <taxon>Eukaryota</taxon>
        <taxon>Viridiplantae</taxon>
        <taxon>Streptophyta</taxon>
        <taxon>Embryophyta</taxon>
        <taxon>Tracheophyta</taxon>
        <taxon>Spermatophyta</taxon>
        <taxon>Magnoliopsida</taxon>
        <taxon>eudicotyledons</taxon>
        <taxon>Gunneridae</taxon>
        <taxon>Pentapetalae</taxon>
        <taxon>asterids</taxon>
        <taxon>campanulids</taxon>
        <taxon>Asterales</taxon>
        <taxon>Asteraceae</taxon>
        <taxon>Carduoideae</taxon>
        <taxon>Cardueae</taxon>
        <taxon>Carduinae</taxon>
        <taxon>Cynara</taxon>
    </lineage>
</organism>
<comment type="caution">
    <text evidence="1">The sequence shown here is derived from an EMBL/GenBank/DDBJ whole genome shotgun (WGS) entry which is preliminary data.</text>
</comment>
<protein>
    <submittedName>
        <fullName evidence="1">Uncharacterized protein</fullName>
    </submittedName>
</protein>
<dbReference type="EMBL" id="LEKV01008842">
    <property type="protein sequence ID" value="KVF94474.1"/>
    <property type="molecule type" value="Genomic_DNA"/>
</dbReference>
<reference evidence="1 2" key="1">
    <citation type="journal article" date="2016" name="Sci. Rep.">
        <title>The genome sequence of the outbreeding globe artichoke constructed de novo incorporating a phase-aware low-pass sequencing strategy of F1 progeny.</title>
        <authorList>
            <person name="Scaglione D."/>
            <person name="Reyes-Chin-Wo S."/>
            <person name="Acquadro A."/>
            <person name="Froenicke L."/>
            <person name="Portis E."/>
            <person name="Beitel C."/>
            <person name="Tirone M."/>
            <person name="Mauro R."/>
            <person name="Lo Monaco A."/>
            <person name="Mauromicale G."/>
            <person name="Faccioli P."/>
            <person name="Cattivelli L."/>
            <person name="Rieseberg L."/>
            <person name="Michelmore R."/>
            <person name="Lanteri S."/>
        </authorList>
    </citation>
    <scope>NUCLEOTIDE SEQUENCE [LARGE SCALE GENOMIC DNA]</scope>
    <source>
        <strain evidence="1">2C</strain>
    </source>
</reference>